<evidence type="ECO:0000256" key="6">
    <source>
        <dbReference type="ARBA" id="ARBA00023128"/>
    </source>
</evidence>
<reference evidence="7" key="1">
    <citation type="submission" date="2022-03" db="EMBL/GenBank/DDBJ databases">
        <authorList>
            <person name="Legras J.-L."/>
            <person name="Devillers H."/>
            <person name="Grondin C."/>
        </authorList>
    </citation>
    <scope>NUCLEOTIDE SEQUENCE</scope>
    <source>
        <strain evidence="7">CLIB 1423</strain>
    </source>
</reference>
<dbReference type="PANTHER" id="PTHR28071:SF1">
    <property type="entry name" value="REDOX PROTEIN FMP46, MITOCHONDRIAL-RELATED"/>
    <property type="match status" value="1"/>
</dbReference>
<evidence type="ECO:0000256" key="2">
    <source>
        <dbReference type="ARBA" id="ARBA00004173"/>
    </source>
</evidence>
<dbReference type="Gene3D" id="3.40.30.10">
    <property type="entry name" value="Glutaredoxin"/>
    <property type="match status" value="1"/>
</dbReference>
<keyword evidence="8" id="KW-1185">Reference proteome</keyword>
<evidence type="ECO:0000256" key="1">
    <source>
        <dbReference type="ARBA" id="ARBA00002963"/>
    </source>
</evidence>
<dbReference type="AlphaFoldDB" id="A0A9P0W0G3"/>
<dbReference type="OrthoDB" id="4044803at2759"/>
<proteinExistence type="inferred from homology"/>
<dbReference type="GO" id="GO:0005739">
    <property type="term" value="C:mitochondrion"/>
    <property type="evidence" value="ECO:0007669"/>
    <property type="project" value="UniProtKB-SubCell"/>
</dbReference>
<comment type="subcellular location">
    <subcellularLocation>
        <location evidence="2">Mitochondrion</location>
    </subcellularLocation>
</comment>
<dbReference type="Pfam" id="PF07955">
    <property type="entry name" value="DUF1687"/>
    <property type="match status" value="1"/>
</dbReference>
<dbReference type="Proteomes" id="UP000837801">
    <property type="component" value="Unassembled WGS sequence"/>
</dbReference>
<protein>
    <submittedName>
        <fullName evidence="7">Uncharacterized protein</fullName>
    </submittedName>
</protein>
<accession>A0A9P0W0G3</accession>
<gene>
    <name evidence="7" type="ORF">CLIB1423_20S01992</name>
</gene>
<keyword evidence="4" id="KW-0809">Transit peptide</keyword>
<organism evidence="7 8">
    <name type="scientific">[Candida] railenensis</name>
    <dbReference type="NCBI Taxonomy" id="45579"/>
    <lineage>
        <taxon>Eukaryota</taxon>
        <taxon>Fungi</taxon>
        <taxon>Dikarya</taxon>
        <taxon>Ascomycota</taxon>
        <taxon>Saccharomycotina</taxon>
        <taxon>Pichiomycetes</taxon>
        <taxon>Debaryomycetaceae</taxon>
        <taxon>Kurtzmaniella</taxon>
    </lineage>
</organism>
<evidence type="ECO:0000313" key="7">
    <source>
        <dbReference type="EMBL" id="CAH2355009.1"/>
    </source>
</evidence>
<sequence>MSLFKTLQNAPATISIFHNKKIPNSTLLYSILDKASAKINADKEKFQVDVMINKMPTYDQFSFIINSCLKDDKSKSFLKNAFPLVSPKQSSGGEKSRITQIPPIQLQGKNWKTFSEGEYAIVYEAFQSLVDDLEAHPEHDPSEIFKAPLLVDWDQSLIAGDESSLEEILAKYK</sequence>
<dbReference type="PANTHER" id="PTHR28071">
    <property type="entry name" value="REDOX PROTEIN FMP46, MITOCHONDRIAL-RELATED"/>
    <property type="match status" value="1"/>
</dbReference>
<keyword evidence="6" id="KW-0496">Mitochondrion</keyword>
<evidence type="ECO:0000313" key="8">
    <source>
        <dbReference type="Proteomes" id="UP000837801"/>
    </source>
</evidence>
<name>A0A9P0W0G3_9ASCO</name>
<comment type="function">
    <text evidence="1">Putative mitochondrial redox protein which could be involved in the reduction of small toxic molecules.</text>
</comment>
<evidence type="ECO:0000256" key="4">
    <source>
        <dbReference type="ARBA" id="ARBA00022946"/>
    </source>
</evidence>
<evidence type="ECO:0000256" key="5">
    <source>
        <dbReference type="ARBA" id="ARBA00023002"/>
    </source>
</evidence>
<keyword evidence="5" id="KW-0560">Oxidoreductase</keyword>
<comment type="caution">
    <text evidence="7">The sequence shown here is derived from an EMBL/GenBank/DDBJ whole genome shotgun (WGS) entry which is preliminary data.</text>
</comment>
<evidence type="ECO:0000256" key="3">
    <source>
        <dbReference type="ARBA" id="ARBA00009734"/>
    </source>
</evidence>
<dbReference type="SUPFAM" id="SSF52833">
    <property type="entry name" value="Thioredoxin-like"/>
    <property type="match status" value="1"/>
</dbReference>
<dbReference type="GO" id="GO:0016491">
    <property type="term" value="F:oxidoreductase activity"/>
    <property type="evidence" value="ECO:0007669"/>
    <property type="project" value="UniProtKB-KW"/>
</dbReference>
<dbReference type="InterPro" id="IPR036249">
    <property type="entry name" value="Thioredoxin-like_sf"/>
</dbReference>
<dbReference type="InterPro" id="IPR012882">
    <property type="entry name" value="Fmp46"/>
</dbReference>
<comment type="similarity">
    <text evidence="3">Belongs to the FMP46 family.</text>
</comment>
<dbReference type="EMBL" id="CAKXYY010000020">
    <property type="protein sequence ID" value="CAH2355009.1"/>
    <property type="molecule type" value="Genomic_DNA"/>
</dbReference>